<name>A0ABN9TAT7_9DINO</name>
<feature type="compositionally biased region" description="Basic and acidic residues" evidence="5">
    <location>
        <begin position="1"/>
        <end position="74"/>
    </location>
</feature>
<keyword evidence="9" id="KW-1185">Reference proteome</keyword>
<accession>A0ABN9TAT7</accession>
<dbReference type="InterPro" id="IPR000571">
    <property type="entry name" value="Znf_CCCH"/>
</dbReference>
<gene>
    <name evidence="8" type="ORF">PCOR1329_LOCUS37310</name>
</gene>
<dbReference type="SUPFAM" id="SSF90229">
    <property type="entry name" value="CCCH zinc finger"/>
    <property type="match status" value="1"/>
</dbReference>
<dbReference type="Proteomes" id="UP001189429">
    <property type="component" value="Unassembled WGS sequence"/>
</dbReference>
<evidence type="ECO:0000313" key="9">
    <source>
        <dbReference type="Proteomes" id="UP001189429"/>
    </source>
</evidence>
<comment type="caution">
    <text evidence="8">The sequence shown here is derived from an EMBL/GenBank/DDBJ whole genome shotgun (WGS) entry which is preliminary data.</text>
</comment>
<feature type="non-terminal residue" evidence="8">
    <location>
        <position position="1"/>
    </location>
</feature>
<evidence type="ECO:0000256" key="4">
    <source>
        <dbReference type="PROSITE-ProRule" id="PRU00723"/>
    </source>
</evidence>
<evidence type="ECO:0000256" key="2">
    <source>
        <dbReference type="ARBA" id="ARBA00022771"/>
    </source>
</evidence>
<dbReference type="Gene3D" id="3.30.1370.210">
    <property type="match status" value="1"/>
</dbReference>
<evidence type="ECO:0000259" key="7">
    <source>
        <dbReference type="PROSITE" id="PS50103"/>
    </source>
</evidence>
<feature type="domain" description="WW" evidence="6">
    <location>
        <begin position="192"/>
        <end position="225"/>
    </location>
</feature>
<reference evidence="8" key="1">
    <citation type="submission" date="2023-10" db="EMBL/GenBank/DDBJ databases">
        <authorList>
            <person name="Chen Y."/>
            <person name="Shah S."/>
            <person name="Dougan E. K."/>
            <person name="Thang M."/>
            <person name="Chan C."/>
        </authorList>
    </citation>
    <scope>NUCLEOTIDE SEQUENCE [LARGE SCALE GENOMIC DNA]</scope>
</reference>
<evidence type="ECO:0000313" key="8">
    <source>
        <dbReference type="EMBL" id="CAK0842500.1"/>
    </source>
</evidence>
<evidence type="ECO:0000256" key="1">
    <source>
        <dbReference type="ARBA" id="ARBA00022723"/>
    </source>
</evidence>
<evidence type="ECO:0000256" key="5">
    <source>
        <dbReference type="SAM" id="MobiDB-lite"/>
    </source>
</evidence>
<evidence type="ECO:0000259" key="6">
    <source>
        <dbReference type="PROSITE" id="PS50020"/>
    </source>
</evidence>
<feature type="region of interest" description="Disordered" evidence="5">
    <location>
        <begin position="1"/>
        <end position="82"/>
    </location>
</feature>
<sequence length="271" mass="30473">GREFKPKGKWLFDPEKEEEALHKANKQKKGEEKHQHYEGGHHQKEGEKEKTKEATEKKYEQTGKQQGGKEDTRQSAKAHHSWAKQGWRPLCRDFKKGWCSYGARCRFYHSGADASAGSSTDNGNGSRPACFHCEAGSCLYGEKCWYKHEVDDAGPAAKDGGSVYEGSDIPKPGDLLQETPDEAALLASIAKWAVDTEWELRKTKSNKEVWFSIDSHESLWNKPSANENAKLVEKRRDMQKAARIRAAGFAAKAAAALAKWCVTMDELDKDW</sequence>
<dbReference type="InterPro" id="IPR001202">
    <property type="entry name" value="WW_dom"/>
</dbReference>
<evidence type="ECO:0008006" key="10">
    <source>
        <dbReference type="Google" id="ProtNLM"/>
    </source>
</evidence>
<proteinExistence type="predicted"/>
<dbReference type="SMART" id="SM00356">
    <property type="entry name" value="ZnF_C3H1"/>
    <property type="match status" value="2"/>
</dbReference>
<dbReference type="Pfam" id="PF00642">
    <property type="entry name" value="zf-CCCH"/>
    <property type="match status" value="1"/>
</dbReference>
<feature type="domain" description="C3H1-type" evidence="7">
    <location>
        <begin position="90"/>
        <end position="112"/>
    </location>
</feature>
<dbReference type="EMBL" id="CAUYUJ010014524">
    <property type="protein sequence ID" value="CAK0842500.1"/>
    <property type="molecule type" value="Genomic_DNA"/>
</dbReference>
<feature type="non-terminal residue" evidence="8">
    <location>
        <position position="271"/>
    </location>
</feature>
<dbReference type="InterPro" id="IPR036855">
    <property type="entry name" value="Znf_CCCH_sf"/>
</dbReference>
<protein>
    <recommendedName>
        <fullName evidence="10">RING-type E3 ubiquitin transferase</fullName>
    </recommendedName>
</protein>
<keyword evidence="2 4" id="KW-0863">Zinc-finger</keyword>
<keyword evidence="1 4" id="KW-0479">Metal-binding</keyword>
<feature type="domain" description="C3H1-type" evidence="7">
    <location>
        <begin position="124"/>
        <end position="151"/>
    </location>
</feature>
<dbReference type="PROSITE" id="PS50020">
    <property type="entry name" value="WW_DOMAIN_2"/>
    <property type="match status" value="1"/>
</dbReference>
<keyword evidence="3 4" id="KW-0862">Zinc</keyword>
<evidence type="ECO:0000256" key="3">
    <source>
        <dbReference type="ARBA" id="ARBA00022833"/>
    </source>
</evidence>
<feature type="zinc finger region" description="C3H1-type" evidence="4">
    <location>
        <begin position="124"/>
        <end position="151"/>
    </location>
</feature>
<organism evidence="8 9">
    <name type="scientific">Prorocentrum cordatum</name>
    <dbReference type="NCBI Taxonomy" id="2364126"/>
    <lineage>
        <taxon>Eukaryota</taxon>
        <taxon>Sar</taxon>
        <taxon>Alveolata</taxon>
        <taxon>Dinophyceae</taxon>
        <taxon>Prorocentrales</taxon>
        <taxon>Prorocentraceae</taxon>
        <taxon>Prorocentrum</taxon>
    </lineage>
</organism>
<dbReference type="PROSITE" id="PS50103">
    <property type="entry name" value="ZF_C3H1"/>
    <property type="match status" value="2"/>
</dbReference>
<feature type="zinc finger region" description="C3H1-type" evidence="4">
    <location>
        <begin position="90"/>
        <end position="112"/>
    </location>
</feature>